<feature type="compositionally biased region" description="Low complexity" evidence="4">
    <location>
        <begin position="582"/>
        <end position="594"/>
    </location>
</feature>
<evidence type="ECO:0000256" key="5">
    <source>
        <dbReference type="SAM" id="Phobius"/>
    </source>
</evidence>
<reference evidence="7 8" key="1">
    <citation type="journal article" date="2022" name="bioRxiv">
        <title>Genomics of Preaxostyla Flagellates Illuminates Evolutionary Transitions and the Path Towards Mitochondrial Loss.</title>
        <authorList>
            <person name="Novak L.V.F."/>
            <person name="Treitli S.C."/>
            <person name="Pyrih J."/>
            <person name="Halakuc P."/>
            <person name="Pipaliya S.V."/>
            <person name="Vacek V."/>
            <person name="Brzon O."/>
            <person name="Soukal P."/>
            <person name="Eme L."/>
            <person name="Dacks J.B."/>
            <person name="Karnkowska A."/>
            <person name="Elias M."/>
            <person name="Hampl V."/>
        </authorList>
    </citation>
    <scope>NUCLEOTIDE SEQUENCE [LARGE SCALE GENOMIC DNA]</scope>
    <source>
        <strain evidence="7">NAU3</strain>
        <tissue evidence="7">Gut</tissue>
    </source>
</reference>
<evidence type="ECO:0000256" key="2">
    <source>
        <dbReference type="ARBA" id="ARBA00022723"/>
    </source>
</evidence>
<evidence type="ECO:0000313" key="8">
    <source>
        <dbReference type="Proteomes" id="UP001281761"/>
    </source>
</evidence>
<organism evidence="7 8">
    <name type="scientific">Blattamonas nauphoetae</name>
    <dbReference type="NCBI Taxonomy" id="2049346"/>
    <lineage>
        <taxon>Eukaryota</taxon>
        <taxon>Metamonada</taxon>
        <taxon>Preaxostyla</taxon>
        <taxon>Oxymonadida</taxon>
        <taxon>Blattamonas</taxon>
    </lineage>
</organism>
<feature type="transmembrane region" description="Helical" evidence="5">
    <location>
        <begin position="1239"/>
        <end position="1265"/>
    </location>
</feature>
<feature type="domain" description="TmcB/TmcC TPR repeats" evidence="6">
    <location>
        <begin position="441"/>
        <end position="550"/>
    </location>
</feature>
<dbReference type="PANTHER" id="PTHR31600:SF2">
    <property type="entry name" value="GAMETE ENRICHED GENE 10 PROTEIN-RELATED"/>
    <property type="match status" value="1"/>
</dbReference>
<dbReference type="InterPro" id="IPR052994">
    <property type="entry name" value="Tiny_macrocysts_regulators"/>
</dbReference>
<evidence type="ECO:0000259" key="6">
    <source>
        <dbReference type="Pfam" id="PF25474"/>
    </source>
</evidence>
<evidence type="ECO:0000313" key="7">
    <source>
        <dbReference type="EMBL" id="KAK2954266.1"/>
    </source>
</evidence>
<feature type="region of interest" description="Disordered" evidence="4">
    <location>
        <begin position="1063"/>
        <end position="1096"/>
    </location>
</feature>
<feature type="transmembrane region" description="Helical" evidence="5">
    <location>
        <begin position="163"/>
        <end position="183"/>
    </location>
</feature>
<dbReference type="Proteomes" id="UP001281761">
    <property type="component" value="Unassembled WGS sequence"/>
</dbReference>
<keyword evidence="8" id="KW-1185">Reference proteome</keyword>
<dbReference type="SUPFAM" id="SSF47188">
    <property type="entry name" value="Hemerythrin-like"/>
    <property type="match status" value="1"/>
</dbReference>
<feature type="compositionally biased region" description="Polar residues" evidence="4">
    <location>
        <begin position="550"/>
        <end position="560"/>
    </location>
</feature>
<gene>
    <name evidence="7" type="ORF">BLNAU_10765</name>
</gene>
<feature type="transmembrane region" description="Helical" evidence="5">
    <location>
        <begin position="256"/>
        <end position="277"/>
    </location>
</feature>
<evidence type="ECO:0000256" key="3">
    <source>
        <dbReference type="ARBA" id="ARBA00023004"/>
    </source>
</evidence>
<feature type="transmembrane region" description="Helical" evidence="5">
    <location>
        <begin position="1484"/>
        <end position="1507"/>
    </location>
</feature>
<dbReference type="PANTHER" id="PTHR31600">
    <property type="entry name" value="TINY MACROCYSTS PROTEIN B-RELATED"/>
    <property type="match status" value="1"/>
</dbReference>
<feature type="compositionally biased region" description="Basic and acidic residues" evidence="4">
    <location>
        <begin position="1143"/>
        <end position="1187"/>
    </location>
</feature>
<dbReference type="Pfam" id="PF25474">
    <property type="entry name" value="TPR_TmcB"/>
    <property type="match status" value="1"/>
</dbReference>
<feature type="transmembrane region" description="Helical" evidence="5">
    <location>
        <begin position="227"/>
        <end position="244"/>
    </location>
</feature>
<evidence type="ECO:0000256" key="1">
    <source>
        <dbReference type="ARBA" id="ARBA00010587"/>
    </source>
</evidence>
<feature type="region of interest" description="Disordered" evidence="4">
    <location>
        <begin position="548"/>
        <end position="604"/>
    </location>
</feature>
<dbReference type="InterPro" id="IPR012827">
    <property type="entry name" value="Hemerythrin_metal-bd"/>
</dbReference>
<comment type="similarity">
    <text evidence="1">Belongs to the hemerythrin family.</text>
</comment>
<accession>A0ABQ9XSX4</accession>
<name>A0ABQ9XSX4_9EUKA</name>
<dbReference type="InterPro" id="IPR011990">
    <property type="entry name" value="TPR-like_helical_dom_sf"/>
</dbReference>
<evidence type="ECO:0000256" key="4">
    <source>
        <dbReference type="SAM" id="MobiDB-lite"/>
    </source>
</evidence>
<feature type="compositionally biased region" description="Basic residues" evidence="4">
    <location>
        <begin position="595"/>
        <end position="604"/>
    </location>
</feature>
<protein>
    <recommendedName>
        <fullName evidence="6">TmcB/TmcC TPR repeats domain-containing protein</fullName>
    </recommendedName>
</protein>
<feature type="transmembrane region" description="Helical" evidence="5">
    <location>
        <begin position="69"/>
        <end position="99"/>
    </location>
</feature>
<dbReference type="Gene3D" id="1.20.120.50">
    <property type="entry name" value="Hemerythrin-like"/>
    <property type="match status" value="1"/>
</dbReference>
<dbReference type="EMBL" id="JARBJD010000080">
    <property type="protein sequence ID" value="KAK2954266.1"/>
    <property type="molecule type" value="Genomic_DNA"/>
</dbReference>
<dbReference type="Gene3D" id="1.25.40.10">
    <property type="entry name" value="Tetratricopeptide repeat domain"/>
    <property type="match status" value="1"/>
</dbReference>
<keyword evidence="5" id="KW-0472">Membrane</keyword>
<dbReference type="InterPro" id="IPR057352">
    <property type="entry name" value="TPR_TmcB/C"/>
</dbReference>
<feature type="transmembrane region" description="Helical" evidence="5">
    <location>
        <begin position="848"/>
        <end position="873"/>
    </location>
</feature>
<keyword evidence="3" id="KW-0408">Iron</keyword>
<dbReference type="CDD" id="cd12107">
    <property type="entry name" value="Hemerythrin"/>
    <property type="match status" value="1"/>
</dbReference>
<feature type="transmembrane region" description="Helical" evidence="5">
    <location>
        <begin position="289"/>
        <end position="313"/>
    </location>
</feature>
<keyword evidence="5" id="KW-0812">Transmembrane</keyword>
<feature type="transmembrane region" description="Helical" evidence="5">
    <location>
        <begin position="627"/>
        <end position="652"/>
    </location>
</feature>
<keyword evidence="2" id="KW-0479">Metal-binding</keyword>
<comment type="caution">
    <text evidence="7">The sequence shown here is derived from an EMBL/GenBank/DDBJ whole genome shotgun (WGS) entry which is preliminary data.</text>
</comment>
<proteinExistence type="inferred from homology"/>
<sequence length="1694" mass="191963">MLFSIFFPLSKQTKHPNLAWEWIKYGAVLLELISLSFFTVDRSTYLQSLLSTSVNFVDLASLQRVLTPYISFVSVGLLAYLILLIAFLLIVAVLYPVLIRKQPWIVRLIRLLLELTVTVLLIPFLNLAISQFDCIRDSSNTFFFRGTDLHCFGSDPIPGAVGLAMSICFLATLFFILVLYYLLIYQHNPKYGGFFSTPTFQFQLLQAILLYGTVFAMRMLINWPFWRFLVTVGVSAFLVLWVLVQQPYYHFMGNFLTILRWTIFGCIRAFLELAYLIGGFITTASASTIQLIITVVCAVVGAGCSVGLSILFFRLLSNRTRRKWLLTDDGMPLADPDHPSRADLPKMKNFKRVEPSVRFIQQKKFKSYDYLSYADLIYTTALIRHKTKAELHFHYANFLTHFRKNHVKAQSVYRTARMSNPSWPLRFQLFCQTKEVSSRGGVGNEMANAQFQLQMSKAEEMHETAKNAMRDFFSNLTAPHPKLSVIPTLLHLIVENEAKARKIYEDQLNTHPQSTRLLRQYASLLLDIYDDEDMTDIIIQRADQIEEDSTATLPTATGGTDPQAALQPIDPKAEQDEKASRMSKASGASGASGTKLKKKKKKKGNALVTELGSGGSGNDLKSQKRTICACLVTFHFLMILALVMALIVFISLASTYSTDLSTLRRMTRLAEYAGRTSTYALMFFIQQYYYGFVYQEPADKKSSALMSDEAVRDGLKATSAFLTSVLTEIFDLTSFTEPWLSRDVDCYSFVFDDSSDNAVKAKVTEERMDPVTLTTALNALAQKSSEMGESITTPIHVEGMTYYLVTYPTFAPDYMYLLANSQQPIMNGLKRAIFGYMDETSASADQLLWIYLVVLVGTGGVIASAMMFVYFYFTRKMMVTRKKALIDLLEVPKPKLQSVIRRLISTSDETTMTGNTVTFDDISESEHNEAVDEQLSETTDHLEMDENTQIPNTTSESAQPLGLSSFVTPSDYRPKPLLGIGSVSQVNSIPGQTFVPTNQFDMKRNSLLSTNQFDFKRNSLLSLNQSTPQSIFSTNQSMPQSVFSVSQSTPQSIFSTNQSMPQSVFSMNQSTPQSVQSPGTNPNDLQSPPTQSFADNLSPEQSIFATQFPGQTTSIFQNQPGMMGGVGLDSPLPQFQMGMNMEQQKKMEAKTKKQEEKKRKAEEEEKKRKLEEKQKREQEAKRKKDEEAALLASGQASEAQKGYIRDVIKDEKWVEKIEKDVQNLTQMHLNLPSPLSTGIVVNIMLSMGLGLVILISLVVVAIVMVNQFNRSNVNITMSGMRTSILSLIEFLNLRILFPDSHLVPFDDKIDFSRSTNPVCTGFQFLSDDVDELYPLLVKSSAYFQQLHSATHYGDSEYAFANDSYYDNVPTTRLSTKENEATLLQNGNCFMEPSEEEFCSNESRIFNFNFPMYGLSTLISQMRLYIWMMKFELHEVDVNGTSLYTELHHIPRYLGSAIRYDLRSGVNRLTNEILATSQQDVTTTVTLLTVGTVVGSFLFIMALIIFTWQWLNRVMMNNEESVKLHQLLPVSHEERSMELLPSMQIGLPALDQGRMKIIDAALSVLESLDKHEKPESLNNHLDYLMITTTQIFTEEETEMEKRDYEHLEDHTREHILIRQRLSFVIDEIRRNHLPTTKIAIRSLTRLFDRHFIDDDVQFGHTIPQHEKMMVGHDQEHFEEAVQEVGELGEPGQDAT</sequence>
<feature type="region of interest" description="Disordered" evidence="4">
    <location>
        <begin position="1143"/>
        <end position="1193"/>
    </location>
</feature>
<feature type="transmembrane region" description="Helical" evidence="5">
    <location>
        <begin position="111"/>
        <end position="129"/>
    </location>
</feature>
<feature type="compositionally biased region" description="Basic and acidic residues" evidence="4">
    <location>
        <begin position="571"/>
        <end position="580"/>
    </location>
</feature>
<keyword evidence="5" id="KW-1133">Transmembrane helix</keyword>
<dbReference type="InterPro" id="IPR035938">
    <property type="entry name" value="Hemerythrin-like_sf"/>
</dbReference>